<dbReference type="InterPro" id="IPR002347">
    <property type="entry name" value="SDR_fam"/>
</dbReference>
<dbReference type="InterPro" id="IPR036291">
    <property type="entry name" value="NAD(P)-bd_dom_sf"/>
</dbReference>
<dbReference type="EMBL" id="DMND01000060">
    <property type="protein sequence ID" value="HAN26818.1"/>
    <property type="molecule type" value="Genomic_DNA"/>
</dbReference>
<evidence type="ECO:0000256" key="1">
    <source>
        <dbReference type="ARBA" id="ARBA00006484"/>
    </source>
</evidence>
<gene>
    <name evidence="3" type="ORF">DCP75_03690</name>
</gene>
<dbReference type="STRING" id="1121937.GCA_000423125_02262"/>
<dbReference type="AlphaFoldDB" id="A0A3C1KK40"/>
<proteinExistence type="inferred from homology"/>
<dbReference type="Gene3D" id="3.40.50.720">
    <property type="entry name" value="NAD(P)-binding Rossmann-like Domain"/>
    <property type="match status" value="1"/>
</dbReference>
<comment type="similarity">
    <text evidence="1">Belongs to the short-chain dehydrogenases/reductases (SDR) family.</text>
</comment>
<dbReference type="Pfam" id="PF00106">
    <property type="entry name" value="adh_short"/>
    <property type="match status" value="2"/>
</dbReference>
<dbReference type="PANTHER" id="PTHR44196:SF1">
    <property type="entry name" value="DEHYDROGENASE_REDUCTASE SDR FAMILY MEMBER 7B"/>
    <property type="match status" value="1"/>
</dbReference>
<sequence length="271" mass="28701">MTRKVAFITGASRGIGAETAIALAHAGYDVAITARSLREGEQHEHGSYQSNTESLPGSLESTADAVRAAGGQALCMRSDILQPDTVLVAIEEALNHYGHIDLLFNNACFQGMGNMQHIMDITAQQIGDIYQGNVFTPLAAVQAVLPGMLDRQSGTIINMVSGSAEFDPPAPAGEGGWGFAYASSKAALIRMAGVLRVEHKGSNLRFMNVEPGFVVTEVMKANGLSEKLADFADATPAKTVADVITWLAESPETHNATVLHIPALAKKLEAR</sequence>
<evidence type="ECO:0000313" key="4">
    <source>
        <dbReference type="Proteomes" id="UP000259273"/>
    </source>
</evidence>
<keyword evidence="2" id="KW-0560">Oxidoreductase</keyword>
<comment type="caution">
    <text evidence="3">The sequence shown here is derived from an EMBL/GenBank/DDBJ whole genome shotgun (WGS) entry which is preliminary data.</text>
</comment>
<organism evidence="3 4">
    <name type="scientific">Haliea salexigens</name>
    <dbReference type="NCBI Taxonomy" id="287487"/>
    <lineage>
        <taxon>Bacteria</taxon>
        <taxon>Pseudomonadati</taxon>
        <taxon>Pseudomonadota</taxon>
        <taxon>Gammaproteobacteria</taxon>
        <taxon>Cellvibrionales</taxon>
        <taxon>Halieaceae</taxon>
        <taxon>Haliea</taxon>
    </lineage>
</organism>
<dbReference type="PANTHER" id="PTHR44196">
    <property type="entry name" value="DEHYDROGENASE/REDUCTASE SDR FAMILY MEMBER 7B"/>
    <property type="match status" value="1"/>
</dbReference>
<name>A0A3C1KK40_9GAMM</name>
<evidence type="ECO:0000256" key="2">
    <source>
        <dbReference type="ARBA" id="ARBA00023002"/>
    </source>
</evidence>
<evidence type="ECO:0000313" key="3">
    <source>
        <dbReference type="EMBL" id="HAN26818.1"/>
    </source>
</evidence>
<reference evidence="3 4" key="1">
    <citation type="journal article" date="2018" name="Nat. Biotechnol.">
        <title>A standardized bacterial taxonomy based on genome phylogeny substantially revises the tree of life.</title>
        <authorList>
            <person name="Parks D.H."/>
            <person name="Chuvochina M."/>
            <person name="Waite D.W."/>
            <person name="Rinke C."/>
            <person name="Skarshewski A."/>
            <person name="Chaumeil P.A."/>
            <person name="Hugenholtz P."/>
        </authorList>
    </citation>
    <scope>NUCLEOTIDE SEQUENCE [LARGE SCALE GENOMIC DNA]</scope>
    <source>
        <strain evidence="3">UBA9158</strain>
    </source>
</reference>
<protein>
    <submittedName>
        <fullName evidence="3">Short-chain dehydrogenase</fullName>
    </submittedName>
</protein>
<dbReference type="CDD" id="cd05233">
    <property type="entry name" value="SDR_c"/>
    <property type="match status" value="1"/>
</dbReference>
<dbReference type="PRINTS" id="PR00081">
    <property type="entry name" value="GDHRDH"/>
</dbReference>
<dbReference type="InterPro" id="IPR020904">
    <property type="entry name" value="Sc_DH/Rdtase_CS"/>
</dbReference>
<dbReference type="PROSITE" id="PS00061">
    <property type="entry name" value="ADH_SHORT"/>
    <property type="match status" value="1"/>
</dbReference>
<accession>A0A3C1KK40</accession>
<dbReference type="Proteomes" id="UP000259273">
    <property type="component" value="Unassembled WGS sequence"/>
</dbReference>
<dbReference type="GO" id="GO:0016491">
    <property type="term" value="F:oxidoreductase activity"/>
    <property type="evidence" value="ECO:0007669"/>
    <property type="project" value="UniProtKB-KW"/>
</dbReference>
<dbReference type="SUPFAM" id="SSF51735">
    <property type="entry name" value="NAD(P)-binding Rossmann-fold domains"/>
    <property type="match status" value="1"/>
</dbReference>
<dbReference type="GO" id="GO:0016020">
    <property type="term" value="C:membrane"/>
    <property type="evidence" value="ECO:0007669"/>
    <property type="project" value="TreeGrafter"/>
</dbReference>